<dbReference type="CDD" id="cd01048">
    <property type="entry name" value="Ferritin_like_AB2"/>
    <property type="match status" value="1"/>
</dbReference>
<dbReference type="AlphaFoldDB" id="A0A644SMT8"/>
<protein>
    <recommendedName>
        <fullName evidence="1">DUF2202 domain-containing protein</fullName>
    </recommendedName>
</protein>
<sequence>MKTFIKSLTIVVAFLSLTQCSRNDSDNISLNDETRNIGTIIPSINTDEKSNLVFMYEEEKLARDTYFYLYQKWQLVEFANIQKSEQSHMNAVENLLIKYKIDYPKLAVGQFQNQDLQNLYNQLILQGNNSAIEALKVGATIEDVDINDLKNLSKTTTNTLILKVYSNLMCGSRNHLRAFSSALKLQNVIYVPQLISQADYDAIIHSPNENCGN</sequence>
<dbReference type="InterPro" id="IPR009078">
    <property type="entry name" value="Ferritin-like_SF"/>
</dbReference>
<reference evidence="2" key="1">
    <citation type="submission" date="2019-08" db="EMBL/GenBank/DDBJ databases">
        <authorList>
            <person name="Kucharzyk K."/>
            <person name="Murdoch R.W."/>
            <person name="Higgins S."/>
            <person name="Loffler F."/>
        </authorList>
    </citation>
    <scope>NUCLEOTIDE SEQUENCE</scope>
</reference>
<proteinExistence type="predicted"/>
<evidence type="ECO:0000259" key="1">
    <source>
        <dbReference type="Pfam" id="PF09968"/>
    </source>
</evidence>
<dbReference type="SUPFAM" id="SSF47240">
    <property type="entry name" value="Ferritin-like"/>
    <property type="match status" value="1"/>
</dbReference>
<evidence type="ECO:0000313" key="2">
    <source>
        <dbReference type="EMBL" id="MPL55121.1"/>
    </source>
</evidence>
<organism evidence="2">
    <name type="scientific">bioreactor metagenome</name>
    <dbReference type="NCBI Taxonomy" id="1076179"/>
    <lineage>
        <taxon>unclassified sequences</taxon>
        <taxon>metagenomes</taxon>
        <taxon>ecological metagenomes</taxon>
    </lineage>
</organism>
<dbReference type="Pfam" id="PF09968">
    <property type="entry name" value="DUF2202"/>
    <property type="match status" value="1"/>
</dbReference>
<accession>A0A644SMT8</accession>
<feature type="domain" description="DUF2202" evidence="1">
    <location>
        <begin position="48"/>
        <end position="206"/>
    </location>
</feature>
<name>A0A644SMT8_9ZZZZ</name>
<dbReference type="InterPro" id="IPR019243">
    <property type="entry name" value="DUF2202"/>
</dbReference>
<dbReference type="Gene3D" id="1.20.1260.10">
    <property type="match status" value="1"/>
</dbReference>
<dbReference type="InterPro" id="IPR012347">
    <property type="entry name" value="Ferritin-like"/>
</dbReference>
<dbReference type="EMBL" id="VSSQ01000001">
    <property type="protein sequence ID" value="MPL55121.1"/>
    <property type="molecule type" value="Genomic_DNA"/>
</dbReference>
<comment type="caution">
    <text evidence="2">The sequence shown here is derived from an EMBL/GenBank/DDBJ whole genome shotgun (WGS) entry which is preliminary data.</text>
</comment>
<gene>
    <name evidence="2" type="ORF">SDC9_00588</name>
</gene>